<gene>
    <name evidence="3" type="ORF">S01H1_78510</name>
</gene>
<organism evidence="3">
    <name type="scientific">marine sediment metagenome</name>
    <dbReference type="NCBI Taxonomy" id="412755"/>
    <lineage>
        <taxon>unclassified sequences</taxon>
        <taxon>metagenomes</taxon>
        <taxon>ecological metagenomes</taxon>
    </lineage>
</organism>
<evidence type="ECO:0000313" key="3">
    <source>
        <dbReference type="EMBL" id="GAG46264.1"/>
    </source>
</evidence>
<dbReference type="Pfam" id="PF00112">
    <property type="entry name" value="Peptidase_C1"/>
    <property type="match status" value="1"/>
</dbReference>
<dbReference type="InterPro" id="IPR013128">
    <property type="entry name" value="Peptidase_C1A"/>
</dbReference>
<comment type="caution">
    <text evidence="3">The sequence shown here is derived from an EMBL/GenBank/DDBJ whole genome shotgun (WGS) entry which is preliminary data.</text>
</comment>
<dbReference type="CDD" id="cd02619">
    <property type="entry name" value="Peptidase_C1"/>
    <property type="match status" value="1"/>
</dbReference>
<feature type="domain" description="Peptidase C1A papain C-terminal" evidence="2">
    <location>
        <begin position="14"/>
        <end position="217"/>
    </location>
</feature>
<dbReference type="EMBL" id="BARS01052844">
    <property type="protein sequence ID" value="GAG46264.1"/>
    <property type="molecule type" value="Genomic_DNA"/>
</dbReference>
<dbReference type="GO" id="GO:0006508">
    <property type="term" value="P:proteolysis"/>
    <property type="evidence" value="ECO:0007669"/>
    <property type="project" value="InterPro"/>
</dbReference>
<proteinExistence type="inferred from homology"/>
<comment type="similarity">
    <text evidence="1">Belongs to the peptidase C1 family.</text>
</comment>
<feature type="non-terminal residue" evidence="3">
    <location>
        <position position="229"/>
    </location>
</feature>
<dbReference type="GO" id="GO:0008234">
    <property type="term" value="F:cysteine-type peptidase activity"/>
    <property type="evidence" value="ECO:0007669"/>
    <property type="project" value="InterPro"/>
</dbReference>
<dbReference type="InterPro" id="IPR038765">
    <property type="entry name" value="Papain-like_cys_pep_sf"/>
</dbReference>
<protein>
    <recommendedName>
        <fullName evidence="2">Peptidase C1A papain C-terminal domain-containing protein</fullName>
    </recommendedName>
</protein>
<dbReference type="InterPro" id="IPR000668">
    <property type="entry name" value="Peptidase_C1A_C"/>
</dbReference>
<dbReference type="Gene3D" id="3.90.70.10">
    <property type="entry name" value="Cysteine proteinases"/>
    <property type="match status" value="1"/>
</dbReference>
<dbReference type="AlphaFoldDB" id="X0XST1"/>
<reference evidence="3" key="1">
    <citation type="journal article" date="2014" name="Front. Microbiol.">
        <title>High frequency of phylogenetically diverse reductive dehalogenase-homologous genes in deep subseafloor sedimentary metagenomes.</title>
        <authorList>
            <person name="Kawai M."/>
            <person name="Futagami T."/>
            <person name="Toyoda A."/>
            <person name="Takaki Y."/>
            <person name="Nishi S."/>
            <person name="Hori S."/>
            <person name="Arai W."/>
            <person name="Tsubouchi T."/>
            <person name="Morono Y."/>
            <person name="Uchiyama I."/>
            <person name="Ito T."/>
            <person name="Fujiyama A."/>
            <person name="Inagaki F."/>
            <person name="Takami H."/>
        </authorList>
    </citation>
    <scope>NUCLEOTIDE SEQUENCE</scope>
    <source>
        <strain evidence="3">Expedition CK06-06</strain>
    </source>
</reference>
<sequence>SSVDLSASPYFPAIGNQGGLNSCAVWAMGYYTTGFIHARANGWDEAYLGTNTSQLMSPAFLYNVEAAGTDTGTTTLQIAKIAANTGQSTWATMPYDGLDCTSWPSEAAMREAPLYRIDEGFETAISRDPDVIKAWLAQGSVLPVTVGMDSFSHLGPDDPVITSTEFEPVFRNHAVTIVGYDDTMVADGDVGGFKMVNSWGTNWGDTWGSGGYYWMTYDAFREDYHSVFR</sequence>
<name>X0XST1_9ZZZZ</name>
<accession>X0XST1</accession>
<dbReference type="SUPFAM" id="SSF54001">
    <property type="entry name" value="Cysteine proteinases"/>
    <property type="match status" value="1"/>
</dbReference>
<dbReference type="PANTHER" id="PTHR12411">
    <property type="entry name" value="CYSTEINE PROTEASE FAMILY C1-RELATED"/>
    <property type="match status" value="1"/>
</dbReference>
<evidence type="ECO:0000256" key="1">
    <source>
        <dbReference type="ARBA" id="ARBA00008455"/>
    </source>
</evidence>
<feature type="non-terminal residue" evidence="3">
    <location>
        <position position="1"/>
    </location>
</feature>
<evidence type="ECO:0000259" key="2">
    <source>
        <dbReference type="Pfam" id="PF00112"/>
    </source>
</evidence>